<dbReference type="Proteomes" id="UP000623269">
    <property type="component" value="Unassembled WGS sequence"/>
</dbReference>
<dbReference type="InterPro" id="IPR049253">
    <property type="entry name" value="DUF6886"/>
</dbReference>
<dbReference type="AlphaFoldDB" id="A0A8J7HCS2"/>
<gene>
    <name evidence="1" type="ORF">I5677_17000</name>
</gene>
<dbReference type="EMBL" id="JAEAGR010000031">
    <property type="protein sequence ID" value="MBH1942590.1"/>
    <property type="molecule type" value="Genomic_DNA"/>
</dbReference>
<keyword evidence="2" id="KW-1185">Reference proteome</keyword>
<evidence type="ECO:0000313" key="1">
    <source>
        <dbReference type="EMBL" id="MBH1942590.1"/>
    </source>
</evidence>
<protein>
    <submittedName>
        <fullName evidence="1">Uncharacterized protein</fullName>
    </submittedName>
</protein>
<name>A0A8J7HCS2_9FIRM</name>
<proteinExistence type="predicted"/>
<reference evidence="1" key="1">
    <citation type="submission" date="2020-12" db="EMBL/GenBank/DDBJ databases">
        <title>M. sibirica DSM 26468T genome.</title>
        <authorList>
            <person name="Thieme N."/>
            <person name="Rettenmaier R."/>
            <person name="Zverlov V."/>
            <person name="Liebl W."/>
        </authorList>
    </citation>
    <scope>NUCLEOTIDE SEQUENCE</scope>
    <source>
        <strain evidence="1">DSM 26468</strain>
    </source>
</reference>
<comment type="caution">
    <text evidence="1">The sequence shown here is derived from an EMBL/GenBank/DDBJ whole genome shotgun (WGS) entry which is preliminary data.</text>
</comment>
<sequence length="91" mass="10848">MSTSVAYYSTDRSTEEDKIRFFSSMDVQHVVAIENKWFEVMKNTALFVYEFDPRDFNLQDEIAGYYISDKDQKPINKIIISNIFDEIFNRK</sequence>
<evidence type="ECO:0000313" key="2">
    <source>
        <dbReference type="Proteomes" id="UP000623269"/>
    </source>
</evidence>
<accession>A0A8J7HCS2</accession>
<organism evidence="1 2">
    <name type="scientific">Mobilitalea sibirica</name>
    <dbReference type="NCBI Taxonomy" id="1462919"/>
    <lineage>
        <taxon>Bacteria</taxon>
        <taxon>Bacillati</taxon>
        <taxon>Bacillota</taxon>
        <taxon>Clostridia</taxon>
        <taxon>Lachnospirales</taxon>
        <taxon>Lachnospiraceae</taxon>
        <taxon>Mobilitalea</taxon>
    </lineage>
</organism>
<dbReference type="Pfam" id="PF21820">
    <property type="entry name" value="DUF6886"/>
    <property type="match status" value="1"/>
</dbReference>